<comment type="similarity">
    <text evidence="1">Belongs to the BlaI transcriptional regulatory family.</text>
</comment>
<keyword evidence="3" id="KW-0238">DNA-binding</keyword>
<organism evidence="5 6">
    <name type="scientific">Metabacillus sediminis</name>
    <dbReference type="NCBI Taxonomy" id="3117746"/>
    <lineage>
        <taxon>Bacteria</taxon>
        <taxon>Bacillati</taxon>
        <taxon>Bacillota</taxon>
        <taxon>Bacilli</taxon>
        <taxon>Bacillales</taxon>
        <taxon>Bacillaceae</taxon>
        <taxon>Metabacillus</taxon>
    </lineage>
</organism>
<gene>
    <name evidence="5" type="ORF">WCV65_02900</name>
</gene>
<dbReference type="PIRSF" id="PIRSF019455">
    <property type="entry name" value="CopR_AtkY"/>
    <property type="match status" value="1"/>
</dbReference>
<sequence length="137" mass="16258">MKINRFKSNETGLNRFFGPLEAKIMDILWCREEMSIKDVQEQLEKEKPISFNTVMTVMKRLQEKEVLIKRTEKRTSFYKPAMTREHFLQTQSRELTHDLLDEFGPLAVSHMLDALDEADQELISRLEDKLKQLKKDV</sequence>
<dbReference type="InterPro" id="IPR005650">
    <property type="entry name" value="BlaI_family"/>
</dbReference>
<dbReference type="RefSeq" id="WP_035407408.1">
    <property type="nucleotide sequence ID" value="NZ_CP147407.1"/>
</dbReference>
<dbReference type="EMBL" id="CP147407">
    <property type="protein sequence ID" value="WXB97467.1"/>
    <property type="molecule type" value="Genomic_DNA"/>
</dbReference>
<dbReference type="Proteomes" id="UP001377337">
    <property type="component" value="Chromosome"/>
</dbReference>
<accession>A0ABZ2NI46</accession>
<dbReference type="SUPFAM" id="SSF46785">
    <property type="entry name" value="Winged helix' DNA-binding domain"/>
    <property type="match status" value="1"/>
</dbReference>
<dbReference type="InterPro" id="IPR036388">
    <property type="entry name" value="WH-like_DNA-bd_sf"/>
</dbReference>
<evidence type="ECO:0000256" key="2">
    <source>
        <dbReference type="ARBA" id="ARBA00023015"/>
    </source>
</evidence>
<evidence type="ECO:0000256" key="3">
    <source>
        <dbReference type="ARBA" id="ARBA00023125"/>
    </source>
</evidence>
<keyword evidence="6" id="KW-1185">Reference proteome</keyword>
<reference evidence="5 6" key="1">
    <citation type="submission" date="2024-02" db="EMBL/GenBank/DDBJ databases">
        <title>Seven novel Bacillus-like species.</title>
        <authorList>
            <person name="Liu G."/>
        </authorList>
    </citation>
    <scope>NUCLEOTIDE SEQUENCE [LARGE SCALE GENOMIC DNA]</scope>
    <source>
        <strain evidence="5 6">FJAT-52054</strain>
    </source>
</reference>
<dbReference type="InterPro" id="IPR036390">
    <property type="entry name" value="WH_DNA-bd_sf"/>
</dbReference>
<evidence type="ECO:0000256" key="4">
    <source>
        <dbReference type="ARBA" id="ARBA00023163"/>
    </source>
</evidence>
<keyword evidence="4" id="KW-0804">Transcription</keyword>
<dbReference type="Pfam" id="PF03965">
    <property type="entry name" value="Penicillinase_R"/>
    <property type="match status" value="1"/>
</dbReference>
<evidence type="ECO:0000313" key="6">
    <source>
        <dbReference type="Proteomes" id="UP001377337"/>
    </source>
</evidence>
<name>A0ABZ2NI46_9BACI</name>
<evidence type="ECO:0000313" key="5">
    <source>
        <dbReference type="EMBL" id="WXB97467.1"/>
    </source>
</evidence>
<dbReference type="Gene3D" id="1.10.10.10">
    <property type="entry name" value="Winged helix-like DNA-binding domain superfamily/Winged helix DNA-binding domain"/>
    <property type="match status" value="1"/>
</dbReference>
<keyword evidence="2" id="KW-0805">Transcription regulation</keyword>
<evidence type="ECO:0000256" key="1">
    <source>
        <dbReference type="ARBA" id="ARBA00011046"/>
    </source>
</evidence>
<protein>
    <submittedName>
        <fullName evidence="5">BlaI/MecI/CopY family transcriptional regulator</fullName>
    </submittedName>
</protein>
<proteinExistence type="inferred from homology"/>